<evidence type="ECO:0000313" key="1">
    <source>
        <dbReference type="EMBL" id="SYX82198.1"/>
    </source>
</evidence>
<sequence length="316" mass="36309">MTEDYKEPAKNKVILFPKTHDYYQIELTRMLESERYGEAIALLQFLLTCDGEDDRIREEWDALLQWLVSAFPEAERAARDLNMAEGIASWPESTPEEESEETEQDILRRQFQQKLNADGQYTERLFATLIEGEMDDRKLLILEQLAAAEDPGVDEALAKLLKEENLNSLLQFGILQVMKRRGMHGEIRFPRGQESLVVQIEDTPLDNSGFPEAAKAPAVRVNEAASVREPSLAYFAQEIWQQYLKHIYGSPSYEQLCGHGQEDSNAWAAALHFIVARMLRVDEEVEVKQLYGITNELRVQYELALRSLNRSLRVQS</sequence>
<gene>
    <name evidence="1" type="ORF">PBLR_10618</name>
</gene>
<name>A0A383R5G2_PAEAL</name>
<dbReference type="EMBL" id="LS992241">
    <property type="protein sequence ID" value="SYX82198.1"/>
    <property type="molecule type" value="Genomic_DNA"/>
</dbReference>
<reference evidence="2" key="1">
    <citation type="submission" date="2018-08" db="EMBL/GenBank/DDBJ databases">
        <authorList>
            <person name="Chevrot R."/>
        </authorList>
    </citation>
    <scope>NUCLEOTIDE SEQUENCE [LARGE SCALE GENOMIC DNA]</scope>
</reference>
<protein>
    <submittedName>
        <fullName evidence="1">Uncharacterized protein</fullName>
    </submittedName>
</protein>
<proteinExistence type="predicted"/>
<organism evidence="1 2">
    <name type="scientific">Paenibacillus alvei</name>
    <name type="common">Bacillus alvei</name>
    <dbReference type="NCBI Taxonomy" id="44250"/>
    <lineage>
        <taxon>Bacteria</taxon>
        <taxon>Bacillati</taxon>
        <taxon>Bacillota</taxon>
        <taxon>Bacilli</taxon>
        <taxon>Bacillales</taxon>
        <taxon>Paenibacillaceae</taxon>
        <taxon>Paenibacillus</taxon>
    </lineage>
</organism>
<accession>A0A383R5G2</accession>
<dbReference type="RefSeq" id="WP_138184633.1">
    <property type="nucleotide sequence ID" value="NZ_LS992241.1"/>
</dbReference>
<evidence type="ECO:0000313" key="2">
    <source>
        <dbReference type="Proteomes" id="UP000304148"/>
    </source>
</evidence>
<dbReference type="Proteomes" id="UP000304148">
    <property type="component" value="Chromosome"/>
</dbReference>
<dbReference type="AlphaFoldDB" id="A0A383R5G2"/>